<evidence type="ECO:0000313" key="2">
    <source>
        <dbReference type="EMBL" id="GEL24892.1"/>
    </source>
</evidence>
<proteinExistence type="predicted"/>
<reference evidence="2 3" key="1">
    <citation type="submission" date="2019-07" db="EMBL/GenBank/DDBJ databases">
        <title>Whole genome shotgun sequence of Pseudonocardia sulfidoxydans NBRC 16205.</title>
        <authorList>
            <person name="Hosoyama A."/>
            <person name="Uohara A."/>
            <person name="Ohji S."/>
            <person name="Ichikawa N."/>
        </authorList>
    </citation>
    <scope>NUCLEOTIDE SEQUENCE [LARGE SCALE GENOMIC DNA]</scope>
    <source>
        <strain evidence="2 3">NBRC 16205</strain>
    </source>
</reference>
<evidence type="ECO:0000256" key="1">
    <source>
        <dbReference type="SAM" id="MobiDB-lite"/>
    </source>
</evidence>
<dbReference type="Proteomes" id="UP000321685">
    <property type="component" value="Unassembled WGS sequence"/>
</dbReference>
<name>A0A511DJA4_9PSEU</name>
<protein>
    <submittedName>
        <fullName evidence="2">Uncharacterized protein</fullName>
    </submittedName>
</protein>
<keyword evidence="3" id="KW-1185">Reference proteome</keyword>
<organism evidence="2 3">
    <name type="scientific">Pseudonocardia sulfidoxydans NBRC 16205</name>
    <dbReference type="NCBI Taxonomy" id="1223511"/>
    <lineage>
        <taxon>Bacteria</taxon>
        <taxon>Bacillati</taxon>
        <taxon>Actinomycetota</taxon>
        <taxon>Actinomycetes</taxon>
        <taxon>Pseudonocardiales</taxon>
        <taxon>Pseudonocardiaceae</taxon>
        <taxon>Pseudonocardia</taxon>
    </lineage>
</organism>
<gene>
    <name evidence="2" type="ORF">PSU4_38460</name>
</gene>
<sequence length="128" mass="13279">MTLNVESSDVTADEEDRRVAIGELKGAAVALHSNDRDIERAGNGSVYAGSADAHQSTVSGVAPGSCDAERDVFQHGKPIAPHAVVGHRCEEAGSEPVKCPGVLEACELCARVFVDILSVDGPENATLP</sequence>
<feature type="region of interest" description="Disordered" evidence="1">
    <location>
        <begin position="41"/>
        <end position="64"/>
    </location>
</feature>
<comment type="caution">
    <text evidence="2">The sequence shown here is derived from an EMBL/GenBank/DDBJ whole genome shotgun (WGS) entry which is preliminary data.</text>
</comment>
<accession>A0A511DJA4</accession>
<dbReference type="EMBL" id="BJVJ01000042">
    <property type="protein sequence ID" value="GEL24892.1"/>
    <property type="molecule type" value="Genomic_DNA"/>
</dbReference>
<dbReference type="AlphaFoldDB" id="A0A511DJA4"/>
<evidence type="ECO:0000313" key="3">
    <source>
        <dbReference type="Proteomes" id="UP000321685"/>
    </source>
</evidence>